<evidence type="ECO:0000313" key="2">
    <source>
        <dbReference type="EMBL" id="GAA2432522.1"/>
    </source>
</evidence>
<evidence type="ECO:0008006" key="4">
    <source>
        <dbReference type="Google" id="ProtNLM"/>
    </source>
</evidence>
<gene>
    <name evidence="2" type="ORF">GCM10010191_53200</name>
</gene>
<comment type="caution">
    <text evidence="2">The sequence shown here is derived from an EMBL/GenBank/DDBJ whole genome shotgun (WGS) entry which is preliminary data.</text>
</comment>
<sequence length="374" mass="40197">MTRSRRALCGAADIKGWSRRLVPEQIRAQQALVDAMLAACRAAGLPEEIVQSSGDGVLIMPPSDIDETAVIPDLVRGLRAALHQENRLLADGARIRLRFALTSGMVSPGPAGFNGAAVVECFRLLDSPPAKAALEDHPHAELAVIVSDHLYQDVIRNGFRDLRPEDFWPVRSTLPDKGFAANAWLYVSDRTGGPASPPSDTAAQAPAAKPDGEVERARTLIGTGRASAALKLLDAVPGDEPPARLAILDARADANLALDRYEDAKRDLEEMLRLQPDPASPPGPSALLRLGRCHARLGAEQPARHTWTFLLEHQPRAIEAYLELGRLERRAGRAATAQNYLVEGLRLVRSAAGAPAGLVDGLLQELSELPASDR</sequence>
<dbReference type="Proteomes" id="UP001501231">
    <property type="component" value="Unassembled WGS sequence"/>
</dbReference>
<name>A0ABN3JKT3_9ACTN</name>
<proteinExistence type="predicted"/>
<dbReference type="Gene3D" id="1.25.40.10">
    <property type="entry name" value="Tetratricopeptide repeat domain"/>
    <property type="match status" value="1"/>
</dbReference>
<accession>A0ABN3JKT3</accession>
<organism evidence="2 3">
    <name type="scientific">Actinomadura vinacea</name>
    <dbReference type="NCBI Taxonomy" id="115336"/>
    <lineage>
        <taxon>Bacteria</taxon>
        <taxon>Bacillati</taxon>
        <taxon>Actinomycetota</taxon>
        <taxon>Actinomycetes</taxon>
        <taxon>Streptosporangiales</taxon>
        <taxon>Thermomonosporaceae</taxon>
        <taxon>Actinomadura</taxon>
    </lineage>
</organism>
<keyword evidence="3" id="KW-1185">Reference proteome</keyword>
<evidence type="ECO:0000256" key="1">
    <source>
        <dbReference type="SAM" id="MobiDB-lite"/>
    </source>
</evidence>
<evidence type="ECO:0000313" key="3">
    <source>
        <dbReference type="Proteomes" id="UP001501231"/>
    </source>
</evidence>
<reference evidence="2 3" key="1">
    <citation type="journal article" date="2019" name="Int. J. Syst. Evol. Microbiol.">
        <title>The Global Catalogue of Microorganisms (GCM) 10K type strain sequencing project: providing services to taxonomists for standard genome sequencing and annotation.</title>
        <authorList>
            <consortium name="The Broad Institute Genomics Platform"/>
            <consortium name="The Broad Institute Genome Sequencing Center for Infectious Disease"/>
            <person name="Wu L."/>
            <person name="Ma J."/>
        </authorList>
    </citation>
    <scope>NUCLEOTIDE SEQUENCE [LARGE SCALE GENOMIC DNA]</scope>
    <source>
        <strain evidence="2 3">JCM 3325</strain>
    </source>
</reference>
<dbReference type="RefSeq" id="WP_344592464.1">
    <property type="nucleotide sequence ID" value="NZ_BAAARW010000020.1"/>
</dbReference>
<dbReference type="InterPro" id="IPR011990">
    <property type="entry name" value="TPR-like_helical_dom_sf"/>
</dbReference>
<protein>
    <recommendedName>
        <fullName evidence="4">Tetratricopeptide repeat protein</fullName>
    </recommendedName>
</protein>
<dbReference type="SUPFAM" id="SSF48452">
    <property type="entry name" value="TPR-like"/>
    <property type="match status" value="1"/>
</dbReference>
<feature type="region of interest" description="Disordered" evidence="1">
    <location>
        <begin position="191"/>
        <end position="212"/>
    </location>
</feature>
<dbReference type="EMBL" id="BAAARW010000020">
    <property type="protein sequence ID" value="GAA2432522.1"/>
    <property type="molecule type" value="Genomic_DNA"/>
</dbReference>